<dbReference type="Gene3D" id="1.10.510.10">
    <property type="entry name" value="Transferase(Phosphotransferase) domain 1"/>
    <property type="match status" value="1"/>
</dbReference>
<evidence type="ECO:0000256" key="1">
    <source>
        <dbReference type="SAM" id="Coils"/>
    </source>
</evidence>
<keyword evidence="4" id="KW-1185">Reference proteome</keyword>
<comment type="caution">
    <text evidence="3">The sequence shown here is derived from an EMBL/GenBank/DDBJ whole genome shotgun (WGS) entry which is preliminary data.</text>
</comment>
<protein>
    <recommendedName>
        <fullName evidence="2">Protein kinase domain-containing protein</fullName>
    </recommendedName>
</protein>
<feature type="domain" description="Protein kinase" evidence="2">
    <location>
        <begin position="103"/>
        <end position="374"/>
    </location>
</feature>
<dbReference type="InterPro" id="IPR000719">
    <property type="entry name" value="Prot_kinase_dom"/>
</dbReference>
<evidence type="ECO:0000313" key="4">
    <source>
        <dbReference type="Proteomes" id="UP000308730"/>
    </source>
</evidence>
<name>A0A4S4MU66_9APHY</name>
<dbReference type="PROSITE" id="PS50011">
    <property type="entry name" value="PROTEIN_KINASE_DOM"/>
    <property type="match status" value="1"/>
</dbReference>
<organism evidence="3 4">
    <name type="scientific">Antrodiella citrinella</name>
    <dbReference type="NCBI Taxonomy" id="2447956"/>
    <lineage>
        <taxon>Eukaryota</taxon>
        <taxon>Fungi</taxon>
        <taxon>Dikarya</taxon>
        <taxon>Basidiomycota</taxon>
        <taxon>Agaricomycotina</taxon>
        <taxon>Agaricomycetes</taxon>
        <taxon>Polyporales</taxon>
        <taxon>Steccherinaceae</taxon>
        <taxon>Antrodiella</taxon>
    </lineage>
</organism>
<dbReference type="OrthoDB" id="3158581at2759"/>
<dbReference type="InterPro" id="IPR051681">
    <property type="entry name" value="Ser/Thr_Kinases-Pseudokinases"/>
</dbReference>
<feature type="coiled-coil region" evidence="1">
    <location>
        <begin position="386"/>
        <end position="427"/>
    </location>
</feature>
<dbReference type="SUPFAM" id="SSF56112">
    <property type="entry name" value="Protein kinase-like (PK-like)"/>
    <property type="match status" value="1"/>
</dbReference>
<dbReference type="Pfam" id="PF07714">
    <property type="entry name" value="PK_Tyr_Ser-Thr"/>
    <property type="match status" value="1"/>
</dbReference>
<dbReference type="InterPro" id="IPR011009">
    <property type="entry name" value="Kinase-like_dom_sf"/>
</dbReference>
<dbReference type="AlphaFoldDB" id="A0A4S4MU66"/>
<dbReference type="GO" id="GO:0004674">
    <property type="term" value="F:protein serine/threonine kinase activity"/>
    <property type="evidence" value="ECO:0007669"/>
    <property type="project" value="TreeGrafter"/>
</dbReference>
<dbReference type="PANTHER" id="PTHR44329:SF214">
    <property type="entry name" value="PROTEIN KINASE DOMAIN-CONTAINING PROTEIN"/>
    <property type="match status" value="1"/>
</dbReference>
<evidence type="ECO:0000259" key="2">
    <source>
        <dbReference type="PROSITE" id="PS50011"/>
    </source>
</evidence>
<proteinExistence type="predicted"/>
<dbReference type="GO" id="GO:0005524">
    <property type="term" value="F:ATP binding"/>
    <property type="evidence" value="ECO:0007669"/>
    <property type="project" value="InterPro"/>
</dbReference>
<dbReference type="InterPro" id="IPR001245">
    <property type="entry name" value="Ser-Thr/Tyr_kinase_cat_dom"/>
</dbReference>
<dbReference type="Proteomes" id="UP000308730">
    <property type="component" value="Unassembled WGS sequence"/>
</dbReference>
<gene>
    <name evidence="3" type="ORF">EUX98_g7314</name>
</gene>
<sequence>MSDSIDSDAIALSETSKTEILTYIDDVIPLNQNDPTVSEQIPDEFEQNTLDVLWDLLDPKHGPAKGVKNNRILLPKVLRRLTMKLVLRHNKLPRAFYLKGVNSTEKENRGAGGFADVFIGEWKGKAVALKRLRVESKSTQVEEALQKQFCRESILWMHLDHEHVLPFYGVSDDAFSLSICMVSPWMHNGNIRHYINDVLRETYHVGGQELVHIVQLHQVTLGLIYLLGEDIIHGDLHGGNILIDARGSVRLTDLGTGSYIDRTPHPYAFQYRAPELHDPEEFDLNDDGPTVESDIFAFACVCIELYTEHIPFEGISYFRVSKDVVNGLRPPRPVTKDGIVVSDPLWGLIEHCWSQQPKERPSAHFVEEKLRAIVESGASPGLQIQIATLGKEKEDLQAQISQNTKEIAQFRAMLSWHEQELKQAKELGEKQAIELANMSARIQDYTDGVDAISGLVDQLKLRRGGEHGKPVSGGKHK</sequence>
<evidence type="ECO:0000313" key="3">
    <source>
        <dbReference type="EMBL" id="THH26870.1"/>
    </source>
</evidence>
<keyword evidence="1" id="KW-0175">Coiled coil</keyword>
<reference evidence="3 4" key="1">
    <citation type="submission" date="2019-02" db="EMBL/GenBank/DDBJ databases">
        <title>Genome sequencing of the rare red list fungi Antrodiella citrinella (Flaviporus citrinellus).</title>
        <authorList>
            <person name="Buettner E."/>
            <person name="Kellner H."/>
        </authorList>
    </citation>
    <scope>NUCLEOTIDE SEQUENCE [LARGE SCALE GENOMIC DNA]</scope>
    <source>
        <strain evidence="3 4">DSM 108506</strain>
    </source>
</reference>
<dbReference type="PANTHER" id="PTHR44329">
    <property type="entry name" value="SERINE/THREONINE-PROTEIN KINASE TNNI3K-RELATED"/>
    <property type="match status" value="1"/>
</dbReference>
<accession>A0A4S4MU66</accession>
<dbReference type="EMBL" id="SGPM01000302">
    <property type="protein sequence ID" value="THH26870.1"/>
    <property type="molecule type" value="Genomic_DNA"/>
</dbReference>